<gene>
    <name evidence="2" type="ORF">SAMN05421803_109137</name>
</gene>
<dbReference type="Proteomes" id="UP000184452">
    <property type="component" value="Unassembled WGS sequence"/>
</dbReference>
<sequence length="67" mass="7594">MVSRSENGSAFFGEWRKSRYSYDVGACCEVLNLESGNSFFRDSVNPDLVRLGFKNDEWTTFLATTKG</sequence>
<keyword evidence="3" id="KW-1185">Reference proteome</keyword>
<feature type="domain" description="DUF397" evidence="1">
    <location>
        <begin position="14"/>
        <end position="66"/>
    </location>
</feature>
<reference evidence="2 3" key="1">
    <citation type="submission" date="2016-11" db="EMBL/GenBank/DDBJ databases">
        <authorList>
            <person name="Jaros S."/>
            <person name="Januszkiewicz K."/>
            <person name="Wedrychowicz H."/>
        </authorList>
    </citation>
    <scope>NUCLEOTIDE SEQUENCE [LARGE SCALE GENOMIC DNA]</scope>
    <source>
        <strain evidence="2 3">CGMCC 4.5723</strain>
    </source>
</reference>
<dbReference type="EMBL" id="FQZK01000009">
    <property type="protein sequence ID" value="SHJ77075.1"/>
    <property type="molecule type" value="Genomic_DNA"/>
</dbReference>
<dbReference type="InterPro" id="IPR007278">
    <property type="entry name" value="DUF397"/>
</dbReference>
<name>A0A1M6M0V1_9ACTN</name>
<dbReference type="OrthoDB" id="4570646at2"/>
<organism evidence="2 3">
    <name type="scientific">Nocardiopsis flavescens</name>
    <dbReference type="NCBI Taxonomy" id="758803"/>
    <lineage>
        <taxon>Bacteria</taxon>
        <taxon>Bacillati</taxon>
        <taxon>Actinomycetota</taxon>
        <taxon>Actinomycetes</taxon>
        <taxon>Streptosporangiales</taxon>
        <taxon>Nocardiopsidaceae</taxon>
        <taxon>Nocardiopsis</taxon>
    </lineage>
</organism>
<accession>A0A1M6M0V1</accession>
<dbReference type="Pfam" id="PF04149">
    <property type="entry name" value="DUF397"/>
    <property type="match status" value="1"/>
</dbReference>
<evidence type="ECO:0000313" key="3">
    <source>
        <dbReference type="Proteomes" id="UP000184452"/>
    </source>
</evidence>
<protein>
    <recommendedName>
        <fullName evidence="1">DUF397 domain-containing protein</fullName>
    </recommendedName>
</protein>
<evidence type="ECO:0000259" key="1">
    <source>
        <dbReference type="Pfam" id="PF04149"/>
    </source>
</evidence>
<dbReference type="AlphaFoldDB" id="A0A1M6M0V1"/>
<evidence type="ECO:0000313" key="2">
    <source>
        <dbReference type="EMBL" id="SHJ77075.1"/>
    </source>
</evidence>
<proteinExistence type="predicted"/>
<dbReference type="RefSeq" id="WP_084737380.1">
    <property type="nucleotide sequence ID" value="NZ_FQZK01000009.1"/>
</dbReference>